<protein>
    <submittedName>
        <fullName evidence="1">Uncharacterized protein</fullName>
    </submittedName>
</protein>
<organism evidence="1 2">
    <name type="scientific">Candidatus Pantoea symbiotica</name>
    <dbReference type="NCBI Taxonomy" id="1884370"/>
    <lineage>
        <taxon>Bacteria</taxon>
        <taxon>Pseudomonadati</taxon>
        <taxon>Pseudomonadota</taxon>
        <taxon>Gammaproteobacteria</taxon>
        <taxon>Enterobacterales</taxon>
        <taxon>Erwiniaceae</taxon>
        <taxon>Pantoea</taxon>
    </lineage>
</organism>
<evidence type="ECO:0000313" key="1">
    <source>
        <dbReference type="EMBL" id="SFK82195.1"/>
    </source>
</evidence>
<name>A0A1I4CMR0_9GAMM</name>
<dbReference type="Proteomes" id="UP000198841">
    <property type="component" value="Unassembled WGS sequence"/>
</dbReference>
<evidence type="ECO:0000313" key="2">
    <source>
        <dbReference type="Proteomes" id="UP000198841"/>
    </source>
</evidence>
<keyword evidence="2" id="KW-1185">Reference proteome</keyword>
<sequence>MLFVLFQVSYKTILGSNEKPGAHECAPYKTPAV</sequence>
<proteinExistence type="predicted"/>
<dbReference type="EMBL" id="FOSD01000010">
    <property type="protein sequence ID" value="SFK82195.1"/>
    <property type="molecule type" value="Genomic_DNA"/>
</dbReference>
<gene>
    <name evidence="1" type="ORF">SAMN05518863_110125</name>
</gene>
<comment type="caution">
    <text evidence="1">The sequence shown here is derived from an EMBL/GenBank/DDBJ whole genome shotgun (WGS) entry which is preliminary data.</text>
</comment>
<reference evidence="1 2" key="1">
    <citation type="submission" date="2016-10" db="EMBL/GenBank/DDBJ databases">
        <authorList>
            <person name="Varghese N."/>
            <person name="Submissions S."/>
        </authorList>
    </citation>
    <scope>NUCLEOTIDE SEQUENCE [LARGE SCALE GENOMIC DNA]</scope>
    <source>
        <strain evidence="1 2">YR512</strain>
    </source>
</reference>
<accession>A0A1I4CMR0</accession>